<comment type="caution">
    <text evidence="3">The sequence shown here is derived from an EMBL/GenBank/DDBJ whole genome shotgun (WGS) entry which is preliminary data.</text>
</comment>
<dbReference type="OrthoDB" id="9803333at2"/>
<protein>
    <submittedName>
        <fullName evidence="3">3-oxoacyl-[acyl-carrier protein] reductase</fullName>
    </submittedName>
</protein>
<evidence type="ECO:0000256" key="1">
    <source>
        <dbReference type="ARBA" id="ARBA00006484"/>
    </source>
</evidence>
<dbReference type="Proteomes" id="UP000256388">
    <property type="component" value="Unassembled WGS sequence"/>
</dbReference>
<proteinExistence type="inferred from homology"/>
<keyword evidence="4" id="KW-1185">Reference proteome</keyword>
<dbReference type="EMBL" id="QUMS01000001">
    <property type="protein sequence ID" value="REG10854.1"/>
    <property type="molecule type" value="Genomic_DNA"/>
</dbReference>
<dbReference type="FunFam" id="3.40.50.720:FF:000084">
    <property type="entry name" value="Short-chain dehydrogenase reductase"/>
    <property type="match status" value="1"/>
</dbReference>
<evidence type="ECO:0000256" key="2">
    <source>
        <dbReference type="ARBA" id="ARBA00023002"/>
    </source>
</evidence>
<keyword evidence="2" id="KW-0560">Oxidoreductase</keyword>
<dbReference type="Gene3D" id="3.40.50.720">
    <property type="entry name" value="NAD(P)-binding Rossmann-like Domain"/>
    <property type="match status" value="1"/>
</dbReference>
<dbReference type="PANTHER" id="PTHR42879:SF6">
    <property type="entry name" value="NADPH-DEPENDENT REDUCTASE BACG"/>
    <property type="match status" value="1"/>
</dbReference>
<dbReference type="InterPro" id="IPR050259">
    <property type="entry name" value="SDR"/>
</dbReference>
<dbReference type="AlphaFoldDB" id="A0A347ZTE0"/>
<dbReference type="PANTHER" id="PTHR42879">
    <property type="entry name" value="3-OXOACYL-(ACYL-CARRIER-PROTEIN) REDUCTASE"/>
    <property type="match status" value="1"/>
</dbReference>
<dbReference type="PRINTS" id="PR00081">
    <property type="entry name" value="GDHRDH"/>
</dbReference>
<gene>
    <name evidence="3" type="ORF">DFR64_0721</name>
</gene>
<dbReference type="SUPFAM" id="SSF51735">
    <property type="entry name" value="NAD(P)-binding Rossmann-fold domains"/>
    <property type="match status" value="1"/>
</dbReference>
<dbReference type="GO" id="GO:0016491">
    <property type="term" value="F:oxidoreductase activity"/>
    <property type="evidence" value="ECO:0007669"/>
    <property type="project" value="UniProtKB-KW"/>
</dbReference>
<reference evidence="3 4" key="1">
    <citation type="submission" date="2018-08" db="EMBL/GenBank/DDBJ databases">
        <title>Genomic Encyclopedia of Type Strains, Phase IV (KMG-IV): sequencing the most valuable type-strain genomes for metagenomic binning, comparative biology and taxonomic classification.</title>
        <authorList>
            <person name="Goeker M."/>
        </authorList>
    </citation>
    <scope>NUCLEOTIDE SEQUENCE [LARGE SCALE GENOMIC DNA]</scope>
    <source>
        <strain evidence="3 4">DSM 23923</strain>
    </source>
</reference>
<accession>A0A347ZTE0</accession>
<organism evidence="3 4">
    <name type="scientific">Pelolinea submarina</name>
    <dbReference type="NCBI Taxonomy" id="913107"/>
    <lineage>
        <taxon>Bacteria</taxon>
        <taxon>Bacillati</taxon>
        <taxon>Chloroflexota</taxon>
        <taxon>Anaerolineae</taxon>
        <taxon>Anaerolineales</taxon>
        <taxon>Anaerolineaceae</taxon>
        <taxon>Pelolinea</taxon>
    </lineage>
</organism>
<evidence type="ECO:0000313" key="4">
    <source>
        <dbReference type="Proteomes" id="UP000256388"/>
    </source>
</evidence>
<dbReference type="CDD" id="cd05344">
    <property type="entry name" value="BKR_like_SDR_like"/>
    <property type="match status" value="1"/>
</dbReference>
<sequence length="261" mass="27725">MDLGLNNNVAVVAGSSKGLGLATAKVLLAEGAKVVISSRDAANLHKAAENLGNPDNLLTIPADVTKKEDCDGLIQETVAAFNKLDILITNCGGPAPGNFEGLSDAQWDEAIDKSFKSNLYLIRAALPHLKKSETPSILTVTSFTTKQPLPNMILSNSIRSATIGLTKSLSFELGQYNIRVNSILPGWTLTDRVDALLANRAEIHHSSYEAEKASISADIPLNRMGDPMEFGRAAAFLVSPAASFVNGVMLNVDGGIYKGIY</sequence>
<dbReference type="RefSeq" id="WP_116224008.1">
    <property type="nucleotide sequence ID" value="NZ_AP018437.1"/>
</dbReference>
<name>A0A347ZTE0_9CHLR</name>
<dbReference type="Pfam" id="PF13561">
    <property type="entry name" value="adh_short_C2"/>
    <property type="match status" value="1"/>
</dbReference>
<dbReference type="InterPro" id="IPR002347">
    <property type="entry name" value="SDR_fam"/>
</dbReference>
<evidence type="ECO:0000313" key="3">
    <source>
        <dbReference type="EMBL" id="REG10854.1"/>
    </source>
</evidence>
<dbReference type="InterPro" id="IPR036291">
    <property type="entry name" value="NAD(P)-bd_dom_sf"/>
</dbReference>
<comment type="similarity">
    <text evidence="1">Belongs to the short-chain dehydrogenases/reductases (SDR) family.</text>
</comment>